<evidence type="ECO:0000313" key="1">
    <source>
        <dbReference type="EMBL" id="KAH7974910.1"/>
    </source>
</evidence>
<keyword evidence="2" id="KW-1185">Reference proteome</keyword>
<protein>
    <submittedName>
        <fullName evidence="1">Uncharacterized protein</fullName>
    </submittedName>
</protein>
<dbReference type="Proteomes" id="UP000821865">
    <property type="component" value="Chromosome 10"/>
</dbReference>
<proteinExistence type="predicted"/>
<gene>
    <name evidence="1" type="ORF">HPB49_021380</name>
</gene>
<reference evidence="1" key="1">
    <citation type="submission" date="2020-05" db="EMBL/GenBank/DDBJ databases">
        <title>Large-scale comparative analyses of tick genomes elucidate their genetic diversity and vector capacities.</title>
        <authorList>
            <person name="Jia N."/>
            <person name="Wang J."/>
            <person name="Shi W."/>
            <person name="Du L."/>
            <person name="Sun Y."/>
            <person name="Zhan W."/>
            <person name="Jiang J."/>
            <person name="Wang Q."/>
            <person name="Zhang B."/>
            <person name="Ji P."/>
            <person name="Sakyi L.B."/>
            <person name="Cui X."/>
            <person name="Yuan T."/>
            <person name="Jiang B."/>
            <person name="Yang W."/>
            <person name="Lam T.T.-Y."/>
            <person name="Chang Q."/>
            <person name="Ding S."/>
            <person name="Wang X."/>
            <person name="Zhu J."/>
            <person name="Ruan X."/>
            <person name="Zhao L."/>
            <person name="Wei J."/>
            <person name="Que T."/>
            <person name="Du C."/>
            <person name="Cheng J."/>
            <person name="Dai P."/>
            <person name="Han X."/>
            <person name="Huang E."/>
            <person name="Gao Y."/>
            <person name="Liu J."/>
            <person name="Shao H."/>
            <person name="Ye R."/>
            <person name="Li L."/>
            <person name="Wei W."/>
            <person name="Wang X."/>
            <person name="Wang C."/>
            <person name="Yang T."/>
            <person name="Huo Q."/>
            <person name="Li W."/>
            <person name="Guo W."/>
            <person name="Chen H."/>
            <person name="Zhou L."/>
            <person name="Ni X."/>
            <person name="Tian J."/>
            <person name="Zhou Y."/>
            <person name="Sheng Y."/>
            <person name="Liu T."/>
            <person name="Pan Y."/>
            <person name="Xia L."/>
            <person name="Li J."/>
            <person name="Zhao F."/>
            <person name="Cao W."/>
        </authorList>
    </citation>
    <scope>NUCLEOTIDE SEQUENCE</scope>
    <source>
        <strain evidence="1">Dsil-2018</strain>
    </source>
</reference>
<accession>A0ACB8DRE2</accession>
<evidence type="ECO:0000313" key="2">
    <source>
        <dbReference type="Proteomes" id="UP000821865"/>
    </source>
</evidence>
<organism evidence="1 2">
    <name type="scientific">Dermacentor silvarum</name>
    <name type="common">Tick</name>
    <dbReference type="NCBI Taxonomy" id="543639"/>
    <lineage>
        <taxon>Eukaryota</taxon>
        <taxon>Metazoa</taxon>
        <taxon>Ecdysozoa</taxon>
        <taxon>Arthropoda</taxon>
        <taxon>Chelicerata</taxon>
        <taxon>Arachnida</taxon>
        <taxon>Acari</taxon>
        <taxon>Parasitiformes</taxon>
        <taxon>Ixodida</taxon>
        <taxon>Ixodoidea</taxon>
        <taxon>Ixodidae</taxon>
        <taxon>Rhipicephalinae</taxon>
        <taxon>Dermacentor</taxon>
    </lineage>
</organism>
<dbReference type="EMBL" id="CM023479">
    <property type="protein sequence ID" value="KAH7974910.1"/>
    <property type="molecule type" value="Genomic_DNA"/>
</dbReference>
<name>A0ACB8DRE2_DERSI</name>
<comment type="caution">
    <text evidence="1">The sequence shown here is derived from an EMBL/GenBank/DDBJ whole genome shotgun (WGS) entry which is preliminary data.</text>
</comment>
<sequence length="106" mass="11546">MVNATEPGSWISRVTGFTERELFFIASCFKWCASVADEVVPGSLGFTPARLRCDVPAALTSGFAETFGCTKDHRMSRIAANYSCASPGEPIVPPVRVPGVSRHRRR</sequence>